<feature type="domain" description="MBG" evidence="3">
    <location>
        <begin position="1704"/>
        <end position="1775"/>
    </location>
</feature>
<dbReference type="InterPro" id="IPR041248">
    <property type="entry name" value="YDG"/>
</dbReference>
<dbReference type="Pfam" id="PF18657">
    <property type="entry name" value="YDG"/>
    <property type="match status" value="1"/>
</dbReference>
<feature type="domain" description="MBG" evidence="3">
    <location>
        <begin position="1782"/>
        <end position="1830"/>
    </location>
</feature>
<dbReference type="STRING" id="1416801.SAMN05192553_1151"/>
<dbReference type="RefSeq" id="WP_244891286.1">
    <property type="nucleotide sequence ID" value="NZ_FNZH01000015.1"/>
</dbReference>
<dbReference type="Proteomes" id="UP000199403">
    <property type="component" value="Unassembled WGS sequence"/>
</dbReference>
<dbReference type="PROSITE" id="PS51257">
    <property type="entry name" value="PROKAR_LIPOPROTEIN"/>
    <property type="match status" value="1"/>
</dbReference>
<feature type="domain" description="MBG" evidence="3">
    <location>
        <begin position="1391"/>
        <end position="1460"/>
    </location>
</feature>
<feature type="domain" description="MBG" evidence="3">
    <location>
        <begin position="1466"/>
        <end position="1538"/>
    </location>
</feature>
<keyword evidence="5" id="KW-1185">Reference proteome</keyword>
<feature type="domain" description="MBG" evidence="3">
    <location>
        <begin position="1625"/>
        <end position="1696"/>
    </location>
</feature>
<dbReference type="Gene3D" id="2.60.40.2700">
    <property type="match status" value="1"/>
</dbReference>
<proteinExistence type="predicted"/>
<reference evidence="5" key="1">
    <citation type="submission" date="2016-10" db="EMBL/GenBank/DDBJ databases">
        <authorList>
            <person name="Varghese N."/>
            <person name="Submissions S."/>
        </authorList>
    </citation>
    <scope>NUCLEOTIDE SEQUENCE [LARGE SCALE GENOMIC DNA]</scope>
    <source>
        <strain evidence="5">IBRC-M 10761</strain>
    </source>
</reference>
<gene>
    <name evidence="4" type="ORF">SAMN05192553_1151</name>
</gene>
<accession>A0A1H7BTL9</accession>
<feature type="domain" description="MBG" evidence="3">
    <location>
        <begin position="1545"/>
        <end position="1618"/>
    </location>
</feature>
<feature type="non-terminal residue" evidence="4">
    <location>
        <position position="1830"/>
    </location>
</feature>
<name>A0A1H7BTL9_9BACT</name>
<protein>
    <submittedName>
        <fullName evidence="4">Uncharacterized protein</fullName>
    </submittedName>
</protein>
<keyword evidence="1" id="KW-0732">Signal</keyword>
<sequence length="1830" mass="188122">MKTLLKHLLVLTLSFFGCQLVTAQTTVTFNEITNYIGTFGETYDNSGLRFSVTKTSSATVNSGIKATQNDGFMGSVALNDSNLNPNGIQQWSIRKTDGSSFQFISIFLQEGGVGASTSGTIRAYKAGNPIGAAKAIDFNSATNGLKTFDNDPDFYDVDEVRINADDIYFFLDQVTTGSPFSPLDEDPPVVTGISVNGAPPTTATTVSFTVNFSKIALNVSLDDFLLTTSGTAGTLSAISGSGNSYQVTATGISGEGFIRLDLKGGTNITNADNTGGVPAFTTGNTHTVSACFTEILESAPDGSTTFSSNGLSFSLGTGLEVESRLGFGAGNSNRFIKNTDNPGSFSISSSSFFTLNTIDLFLSDLSNGDNPTGSGTLTVTGKKNGVAVFTILKTTGFPVDATLNGGFFTLDFSTDGTTNFRNTNVDEVEFTIADGFQQLLIDNINFCAAVPDTDTAAPAVQRILVDGSPSSTASSIDFSVIFDENAFNLSLDDFSLVTTGSATGTLNQLTGSGSSYQVTITGISGEGSLQLRLKSGTDVADALGNTGPLEYVNGQIHLVGACFSESFEDETDGAVSFSGNGKTFGLSGNWALKNRIGFGANGSAKFLESSGTGPYTVQVSGTPVTLSKISLYLSSFASGVTPTNDGSLTVTGKLDGTTVYTIQKNTGFPTSFGSTGGFFSLDFSTDGASDYSGNFVDELVLEVGGSFAYLALDNFDFCLDTEAPTGYSVTIDQAEIGASNQDQIGFTFAGAEVGTNYSFSFASSGGGTPVTGSGTIGSTTEQVSGIDLTSLPNGLVVLTVSLTDLSGNTGADATAQVTKFINTVPEVSPDPLTAPAYLENAANVLIAESIVASDADGDQLVRAAIRFEGSGKITGDELSLGDPSPFTLQEVDDNTLELTGTSTAAALTEILRGLAFRSTSDDPTLGGTETERIVSIVVEDANGGLSVLANGTNNLSIPVTAVNDAPELALPANETTVSDQALTFSNAGGNEIAVSDPDAGANALLVELSVTNGSLDLAMTTGLTFLTGTGAGDSSMEFTGNLTDINNALDGLVFTSTSGFVGEAVLSIQVDDQGNTGTGGSLLATSDLSIQVNAPNAPPVASGVSTSGTTAVGESLTGTYTYSDTENDAETGSTFQWWQADDALGSNETPITGENGQALNLLSGYLGHFISFEVTPSDGNNAGTPVKSAYLGPVFALPVVTTTTPASIAFDAASLGGEVENDQFSSVTERGIVLNTSGNPDLTDQKVSMGTGTGVFSSTVSGLDPNTLYYVRAFATNAAGTAFGTETSFTTEKQELTLGGTFQATDKTYDGTVQAVLLSNNLELLSPQTGDDVQLTDLVVAFATAQSGASKPVSIVSAALSGADADKYTLTLSGAPTGSANINPKPLSIDATEGLSKTYGSVDPTFTFVSSGFVTGEDETLVAGALSREPGENVGSYALTLGDLTAGGNYTLDFTPADFTINQQTLSITADAAQSKTYGQADPTFAFSSSGFVNGEDESILTGALSREPGEDVGSYALTLGDLSAGANYALDFTPADFSINQQTLSISANAGQSKIYGQADPTFTFSSSGFVNGEDESLLTGALSREPGEDVGSYALTLGDLSAGENYTLDFTPANFSINQQTLSIIADNGQSKTYGESDPTFAFSSSGFVNGEDESILTGALSREPGEDVGSYALILGDLSAGANYTLDFTPANFAINQQTLSISANPGQSKTYGESDPTFAFSSSGFVNGEDESILTGALSREPGEDVGSYALTLGDLSAGGNYTVDFTPANFAINQQTLSVSANASQSKTYGESDPTFTFSSSGFVNGEDESLLTGALSREPGEDVG</sequence>
<feature type="domain" description="YDG" evidence="2">
    <location>
        <begin position="1295"/>
        <end position="1370"/>
    </location>
</feature>
<dbReference type="Pfam" id="PF18676">
    <property type="entry name" value="MBG_2"/>
    <property type="match status" value="6"/>
</dbReference>
<evidence type="ECO:0000313" key="4">
    <source>
        <dbReference type="EMBL" id="SEJ80374.1"/>
    </source>
</evidence>
<organism evidence="4 5">
    <name type="scientific">Cyclobacterium xiamenense</name>
    <dbReference type="NCBI Taxonomy" id="1297121"/>
    <lineage>
        <taxon>Bacteria</taxon>
        <taxon>Pseudomonadati</taxon>
        <taxon>Bacteroidota</taxon>
        <taxon>Cytophagia</taxon>
        <taxon>Cytophagales</taxon>
        <taxon>Cyclobacteriaceae</taxon>
        <taxon>Cyclobacterium</taxon>
    </lineage>
</organism>
<dbReference type="InterPro" id="IPR041286">
    <property type="entry name" value="MBG_2"/>
</dbReference>
<evidence type="ECO:0000313" key="5">
    <source>
        <dbReference type="Proteomes" id="UP000199403"/>
    </source>
</evidence>
<feature type="signal peptide" evidence="1">
    <location>
        <begin position="1"/>
        <end position="23"/>
    </location>
</feature>
<evidence type="ECO:0000259" key="3">
    <source>
        <dbReference type="Pfam" id="PF18676"/>
    </source>
</evidence>
<feature type="chain" id="PRO_5011754554" evidence="1">
    <location>
        <begin position="24"/>
        <end position="1830"/>
    </location>
</feature>
<evidence type="ECO:0000259" key="2">
    <source>
        <dbReference type="Pfam" id="PF18657"/>
    </source>
</evidence>
<dbReference type="EMBL" id="FNZH01000015">
    <property type="protein sequence ID" value="SEJ80374.1"/>
    <property type="molecule type" value="Genomic_DNA"/>
</dbReference>
<evidence type="ECO:0000256" key="1">
    <source>
        <dbReference type="SAM" id="SignalP"/>
    </source>
</evidence>